<keyword evidence="3" id="KW-1185">Reference proteome</keyword>
<feature type="region of interest" description="Disordered" evidence="1">
    <location>
        <begin position="1"/>
        <end position="44"/>
    </location>
</feature>
<name>A0AAD8EJW8_DIPPU</name>
<reference evidence="2" key="2">
    <citation type="submission" date="2023-05" db="EMBL/GenBank/DDBJ databases">
        <authorList>
            <person name="Fouks B."/>
        </authorList>
    </citation>
    <scope>NUCLEOTIDE SEQUENCE</scope>
    <source>
        <strain evidence="2">Stay&amp;Tobe</strain>
        <tissue evidence="2">Testes</tissue>
    </source>
</reference>
<gene>
    <name evidence="2" type="ORF">L9F63_015387</name>
</gene>
<sequence length="939" mass="104614">VAGLWSSHVEDSDMTSWPTTSQKDQKSQIQSDNEKHGKMVSNSAVSSTFKHGSYRKYMNNLIRSNFPEKLHISFPYKSSNILSSDNKRKKCNTDSCALENSKTNVCCSSNINKKIPLVDTKPITTVSRGVNENYLATNGEFNSIDSRIKSLSSLSREPTSGLTLLTTNRVNVDGGVVVDNKGDAPSRVLCFSSSESHPGNGAHAEVNTVCEKCNIREVNKGRQRKTGAIAINSTSRLEGPSYSGRAEGAVPASIKRASYVEKLVHKYTALIDEQRDRVLADKRRTSDAKIKSKKEMELPCVNNLSASQQGSPVPTIPNDDKDSEIVLNTSAILNVYDISHTNKIGREINTNSLYCEQQCDKDPVRYLSWQLGFSTMQLDSKIIQPSDGDIISEIDREISNSSNRILKSTKRGISDTPVSLQQINSTSDRYTETVEGREISRLRKTVSGDESEEQVQYICDSVNLKYLARKCQHSLLDCSDKKKSVDSSKMFYKQSTDEHVGGIIVPPVKQNTSHSTLLLPHANKRSISPAISSSASDEGFSVAPPLESSLTPCSSEDDFNKLSEKTERKSEARWTWPILTNDQENECQGRLQRSEHGRCGSSDSAVCLLPNDEENRLLKYSGNGQFNVLNLGSDNTSCDKSMMLDRYMNKNSPLSDDSETSQYFWSDRSSSKENRRDSDVFESVSRQNSVDLGRRGDVWFEEMRNIKETVCDGVCDRDSFLNSAGDSCWDVRSTEAKNDDAFDLKFDRNRFRPSLDLGQPDDGLAFRHKYRHHRKLKSMISCESGVVEDDDCSRKSSTVEPGENAEDEYPVELRRQSTQSYQTDDDDSSANHSYRNWRTPSVVVSDYSDDIPYFTSLTLEEIEQLGCDDALRRRDFSSSECGSVASSVSSCGNVSALDAEYALRTPERKASDCSTCSTLSGDEDASCDALLQPVRTKQK</sequence>
<proteinExistence type="predicted"/>
<dbReference type="AlphaFoldDB" id="A0AAD8EJW8"/>
<feature type="region of interest" description="Disordered" evidence="1">
    <location>
        <begin position="649"/>
        <end position="669"/>
    </location>
</feature>
<organism evidence="2 3">
    <name type="scientific">Diploptera punctata</name>
    <name type="common">Pacific beetle cockroach</name>
    <dbReference type="NCBI Taxonomy" id="6984"/>
    <lineage>
        <taxon>Eukaryota</taxon>
        <taxon>Metazoa</taxon>
        <taxon>Ecdysozoa</taxon>
        <taxon>Arthropoda</taxon>
        <taxon>Hexapoda</taxon>
        <taxon>Insecta</taxon>
        <taxon>Pterygota</taxon>
        <taxon>Neoptera</taxon>
        <taxon>Polyneoptera</taxon>
        <taxon>Dictyoptera</taxon>
        <taxon>Blattodea</taxon>
        <taxon>Blaberoidea</taxon>
        <taxon>Blaberidae</taxon>
        <taxon>Diplopterinae</taxon>
        <taxon>Diploptera</taxon>
    </lineage>
</organism>
<dbReference type="EMBL" id="JASPKZ010003795">
    <property type="protein sequence ID" value="KAJ9592963.1"/>
    <property type="molecule type" value="Genomic_DNA"/>
</dbReference>
<feature type="region of interest" description="Disordered" evidence="1">
    <location>
        <begin position="529"/>
        <end position="566"/>
    </location>
</feature>
<reference evidence="2" key="1">
    <citation type="journal article" date="2023" name="IScience">
        <title>Live-bearing cockroach genome reveals convergent evolutionary mechanisms linked to viviparity in insects and beyond.</title>
        <authorList>
            <person name="Fouks B."/>
            <person name="Harrison M.C."/>
            <person name="Mikhailova A.A."/>
            <person name="Marchal E."/>
            <person name="English S."/>
            <person name="Carruthers M."/>
            <person name="Jennings E.C."/>
            <person name="Chiamaka E.L."/>
            <person name="Frigard R.A."/>
            <person name="Pippel M."/>
            <person name="Attardo G.M."/>
            <person name="Benoit J.B."/>
            <person name="Bornberg-Bauer E."/>
            <person name="Tobe S.S."/>
        </authorList>
    </citation>
    <scope>NUCLEOTIDE SEQUENCE</scope>
    <source>
        <strain evidence="2">Stay&amp;Tobe</strain>
    </source>
</reference>
<accession>A0AAD8EJW8</accession>
<evidence type="ECO:0000313" key="2">
    <source>
        <dbReference type="EMBL" id="KAJ9592963.1"/>
    </source>
</evidence>
<evidence type="ECO:0000313" key="3">
    <source>
        <dbReference type="Proteomes" id="UP001233999"/>
    </source>
</evidence>
<dbReference type="Proteomes" id="UP001233999">
    <property type="component" value="Unassembled WGS sequence"/>
</dbReference>
<feature type="region of interest" description="Disordered" evidence="1">
    <location>
        <begin position="789"/>
        <end position="834"/>
    </location>
</feature>
<protein>
    <submittedName>
        <fullName evidence="2">Uncharacterized protein</fullName>
    </submittedName>
</protein>
<comment type="caution">
    <text evidence="2">The sequence shown here is derived from an EMBL/GenBank/DDBJ whole genome shotgun (WGS) entry which is preliminary data.</text>
</comment>
<feature type="compositionally biased region" description="Polar residues" evidence="1">
    <location>
        <begin position="649"/>
        <end position="668"/>
    </location>
</feature>
<evidence type="ECO:0000256" key="1">
    <source>
        <dbReference type="SAM" id="MobiDB-lite"/>
    </source>
</evidence>
<feature type="non-terminal residue" evidence="2">
    <location>
        <position position="1"/>
    </location>
</feature>
<feature type="non-terminal residue" evidence="2">
    <location>
        <position position="939"/>
    </location>
</feature>